<evidence type="ECO:0000313" key="2">
    <source>
        <dbReference type="Proteomes" id="UP000818624"/>
    </source>
</evidence>
<proteinExistence type="predicted"/>
<name>A0ABY8ENL1_MALFU</name>
<keyword evidence="2" id="KW-1185">Reference proteome</keyword>
<evidence type="ECO:0000313" key="1">
    <source>
        <dbReference type="EMBL" id="WFD47142.1"/>
    </source>
</evidence>
<sequence length="90" mass="9504">MARRAAAAQATVFRHVLPQYYHRVVPLHAYVRACAPEVLDAVAHCDATRPLLDGLVGVAADAPPVDGDDGLARVEAEGGAWPLLAVRAHS</sequence>
<gene>
    <name evidence="1" type="ORF">GLX27_001790</name>
</gene>
<organism evidence="1 2">
    <name type="scientific">Malassezia furfur</name>
    <name type="common">Pityriasis versicolor infection agent</name>
    <name type="synonym">Pityrosporum furfur</name>
    <dbReference type="NCBI Taxonomy" id="55194"/>
    <lineage>
        <taxon>Eukaryota</taxon>
        <taxon>Fungi</taxon>
        <taxon>Dikarya</taxon>
        <taxon>Basidiomycota</taxon>
        <taxon>Ustilaginomycotina</taxon>
        <taxon>Malasseziomycetes</taxon>
        <taxon>Malasseziales</taxon>
        <taxon>Malasseziaceae</taxon>
        <taxon>Malassezia</taxon>
    </lineage>
</organism>
<protein>
    <submittedName>
        <fullName evidence="1">Uncharacterized protein</fullName>
    </submittedName>
</protein>
<reference evidence="1 2" key="1">
    <citation type="journal article" date="2020" name="Elife">
        <title>Loss of centromere function drives karyotype evolution in closely related Malassezia species.</title>
        <authorList>
            <person name="Sankaranarayanan S.R."/>
            <person name="Ianiri G."/>
            <person name="Coelho M.A."/>
            <person name="Reza M.H."/>
            <person name="Thimmappa B.C."/>
            <person name="Ganguly P."/>
            <person name="Vadnala R.N."/>
            <person name="Sun S."/>
            <person name="Siddharthan R."/>
            <person name="Tellgren-Roth C."/>
            <person name="Dawson T.L."/>
            <person name="Heitman J."/>
            <person name="Sanyal K."/>
        </authorList>
    </citation>
    <scope>NUCLEOTIDE SEQUENCE [LARGE SCALE GENOMIC DNA]</scope>
    <source>
        <strain evidence="1">CBS14141</strain>
    </source>
</reference>
<accession>A0ABY8ENL1</accession>
<dbReference type="EMBL" id="CP046235">
    <property type="protein sequence ID" value="WFD47142.1"/>
    <property type="molecule type" value="Genomic_DNA"/>
</dbReference>
<dbReference type="Proteomes" id="UP000818624">
    <property type="component" value="Chromosome 2"/>
</dbReference>